<reference evidence="1 2" key="1">
    <citation type="submission" date="2009-02" db="EMBL/GenBank/DDBJ databases">
        <authorList>
            <person name="Fulton L."/>
            <person name="Clifton S."/>
            <person name="Fulton B."/>
            <person name="Xu J."/>
            <person name="Minx P."/>
            <person name="Pepin K.H."/>
            <person name="Johnson M."/>
            <person name="Bhonagiri V."/>
            <person name="Nash W.E."/>
            <person name="Mardis E.R."/>
            <person name="Wilson R.K."/>
        </authorList>
    </citation>
    <scope>NUCLEOTIDE SEQUENCE [LARGE SCALE GENOMIC DNA]</scope>
    <source>
        <strain evidence="1 2">ATCC 27758</strain>
    </source>
</reference>
<dbReference type="AlphaFoldDB" id="C0B565"/>
<dbReference type="HOGENOM" id="CLU_3288067_0_0_9"/>
<evidence type="ECO:0000313" key="2">
    <source>
        <dbReference type="Proteomes" id="UP000003793"/>
    </source>
</evidence>
<dbReference type="Proteomes" id="UP000003793">
    <property type="component" value="Unassembled WGS sequence"/>
</dbReference>
<proteinExistence type="predicted"/>
<accession>C0B565</accession>
<sequence>MQKRLPFHFSALSMFRYIITSQTDAFQWEVLYILAISSIF</sequence>
<comment type="caution">
    <text evidence="1">The sequence shown here is derived from an EMBL/GenBank/DDBJ whole genome shotgun (WGS) entry which is preliminary data.</text>
</comment>
<organism evidence="1 2">
    <name type="scientific">Coprococcus comes ATCC 27758</name>
    <dbReference type="NCBI Taxonomy" id="470146"/>
    <lineage>
        <taxon>Bacteria</taxon>
        <taxon>Bacillati</taxon>
        <taxon>Bacillota</taxon>
        <taxon>Clostridia</taxon>
        <taxon>Lachnospirales</taxon>
        <taxon>Lachnospiraceae</taxon>
        <taxon>Coprococcus</taxon>
    </lineage>
</organism>
<evidence type="ECO:0000313" key="1">
    <source>
        <dbReference type="EMBL" id="EEG91486.1"/>
    </source>
</evidence>
<protein>
    <submittedName>
        <fullName evidence="1">Uncharacterized protein</fullName>
    </submittedName>
</protein>
<name>C0B565_9FIRM</name>
<reference evidence="1 2" key="2">
    <citation type="submission" date="2009-03" db="EMBL/GenBank/DDBJ databases">
        <title>Draft genome sequence of Coprococcus comes (ATCC 27758).</title>
        <authorList>
            <person name="Sudarsanam P."/>
            <person name="Ley R."/>
            <person name="Guruge J."/>
            <person name="Turnbaugh P.J."/>
            <person name="Mahowald M."/>
            <person name="Liep D."/>
            <person name="Gordon J."/>
        </authorList>
    </citation>
    <scope>NUCLEOTIDE SEQUENCE [LARGE SCALE GENOMIC DNA]</scope>
    <source>
        <strain evidence="1 2">ATCC 27758</strain>
    </source>
</reference>
<gene>
    <name evidence="1" type="ORF">COPCOM_00286</name>
</gene>
<dbReference type="EMBL" id="ABVR01000030">
    <property type="protein sequence ID" value="EEG91486.1"/>
    <property type="molecule type" value="Genomic_DNA"/>
</dbReference>